<keyword evidence="2" id="KW-1185">Reference proteome</keyword>
<dbReference type="CDD" id="cd07821">
    <property type="entry name" value="PYR_PYL_RCAR_like"/>
    <property type="match status" value="1"/>
</dbReference>
<comment type="caution">
    <text evidence="1">The sequence shown here is derived from an EMBL/GenBank/DDBJ whole genome shotgun (WGS) entry which is preliminary data.</text>
</comment>
<sequence length="157" mass="17863">MAKWEGKVRSSLTKANAHQIWPFFIDFFNFHKWFPTLSTCYGVHGTNGQVGGTRYCAGFSLPNEADQVSWSKERLVAVDHEKMSMSYEMLDCNVGFDSYLSTIKVVCGDDDEGCVVEWSFVVNPVEGLRYEDLLHKYQTGLDQTCNKMEDALLQNPI</sequence>
<dbReference type="AlphaFoldDB" id="A0AAD8KRQ0"/>
<dbReference type="GO" id="GO:0004864">
    <property type="term" value="F:protein phosphatase inhibitor activity"/>
    <property type="evidence" value="ECO:0007669"/>
    <property type="project" value="UniProtKB-ARBA"/>
</dbReference>
<accession>A0AAD8KRQ0</accession>
<dbReference type="EMBL" id="JAUHHV010000004">
    <property type="protein sequence ID" value="KAK1425981.1"/>
    <property type="molecule type" value="Genomic_DNA"/>
</dbReference>
<dbReference type="Gene3D" id="3.30.530.20">
    <property type="match status" value="1"/>
</dbReference>
<dbReference type="InterPro" id="IPR019587">
    <property type="entry name" value="Polyketide_cyclase/dehydratase"/>
</dbReference>
<dbReference type="InterPro" id="IPR053249">
    <property type="entry name" value="LFS"/>
</dbReference>
<proteinExistence type="predicted"/>
<evidence type="ECO:0000313" key="1">
    <source>
        <dbReference type="EMBL" id="KAK1425981.1"/>
    </source>
</evidence>
<dbReference type="PANTHER" id="PTHR33789">
    <property type="entry name" value="LACHRYMATORY-FACTOR SYNTHASE"/>
    <property type="match status" value="1"/>
</dbReference>
<dbReference type="InterPro" id="IPR023393">
    <property type="entry name" value="START-like_dom_sf"/>
</dbReference>
<evidence type="ECO:0008006" key="3">
    <source>
        <dbReference type="Google" id="ProtNLM"/>
    </source>
</evidence>
<organism evidence="1 2">
    <name type="scientific">Tagetes erecta</name>
    <name type="common">African marigold</name>
    <dbReference type="NCBI Taxonomy" id="13708"/>
    <lineage>
        <taxon>Eukaryota</taxon>
        <taxon>Viridiplantae</taxon>
        <taxon>Streptophyta</taxon>
        <taxon>Embryophyta</taxon>
        <taxon>Tracheophyta</taxon>
        <taxon>Spermatophyta</taxon>
        <taxon>Magnoliopsida</taxon>
        <taxon>eudicotyledons</taxon>
        <taxon>Gunneridae</taxon>
        <taxon>Pentapetalae</taxon>
        <taxon>asterids</taxon>
        <taxon>campanulids</taxon>
        <taxon>Asterales</taxon>
        <taxon>Asteraceae</taxon>
        <taxon>Asteroideae</taxon>
        <taxon>Heliantheae alliance</taxon>
        <taxon>Tageteae</taxon>
        <taxon>Tagetes</taxon>
    </lineage>
</organism>
<dbReference type="FunFam" id="3.30.530.20:FF:000064">
    <property type="entry name" value="Lachrymatory-factor synthase"/>
    <property type="match status" value="1"/>
</dbReference>
<dbReference type="SUPFAM" id="SSF55961">
    <property type="entry name" value="Bet v1-like"/>
    <property type="match status" value="1"/>
</dbReference>
<evidence type="ECO:0000313" key="2">
    <source>
        <dbReference type="Proteomes" id="UP001229421"/>
    </source>
</evidence>
<name>A0AAD8KRQ0_TARER</name>
<protein>
    <recommendedName>
        <fullName evidence="3">Lachrymatory factor synthase</fullName>
    </recommendedName>
</protein>
<gene>
    <name evidence="1" type="ORF">QVD17_14648</name>
</gene>
<dbReference type="Proteomes" id="UP001229421">
    <property type="component" value="Unassembled WGS sequence"/>
</dbReference>
<reference evidence="1" key="1">
    <citation type="journal article" date="2023" name="bioRxiv">
        <title>Improved chromosome-level genome assembly for marigold (Tagetes erecta).</title>
        <authorList>
            <person name="Jiang F."/>
            <person name="Yuan L."/>
            <person name="Wang S."/>
            <person name="Wang H."/>
            <person name="Xu D."/>
            <person name="Wang A."/>
            <person name="Fan W."/>
        </authorList>
    </citation>
    <scope>NUCLEOTIDE SEQUENCE</scope>
    <source>
        <strain evidence="1">WSJ</strain>
        <tissue evidence="1">Leaf</tissue>
    </source>
</reference>
<dbReference type="PANTHER" id="PTHR33789:SF15">
    <property type="entry name" value="LACHRYMATORY-FACTOR SYNTHASE"/>
    <property type="match status" value="1"/>
</dbReference>
<dbReference type="Pfam" id="PF10604">
    <property type="entry name" value="Polyketide_cyc2"/>
    <property type="match status" value="1"/>
</dbReference>